<dbReference type="InterPro" id="IPR021740">
    <property type="entry name" value="Velvet"/>
</dbReference>
<dbReference type="PROSITE" id="PS51821">
    <property type="entry name" value="VELVET"/>
    <property type="match status" value="1"/>
</dbReference>
<name>A0A197KKD9_9FUNG</name>
<keyword evidence="2" id="KW-0805">Transcription regulation</keyword>
<dbReference type="PANTHER" id="PTHR33572">
    <property type="entry name" value="SPORE DEVELOPMENT REGULATOR VOSA"/>
    <property type="match status" value="1"/>
</dbReference>
<dbReference type="Pfam" id="PF11754">
    <property type="entry name" value="Velvet"/>
    <property type="match status" value="1"/>
</dbReference>
<evidence type="ECO:0000256" key="1">
    <source>
        <dbReference type="ARBA" id="ARBA00004123"/>
    </source>
</evidence>
<reference evidence="7 8" key="1">
    <citation type="submission" date="2016-05" db="EMBL/GenBank/DDBJ databases">
        <title>Genome sequencing reveals origins of a unique bacterial endosymbiosis in the earliest lineages of terrestrial Fungi.</title>
        <authorList>
            <consortium name="DOE Joint Genome Institute"/>
            <person name="Uehling J."/>
            <person name="Gryganskyi A."/>
            <person name="Hameed K."/>
            <person name="Tschaplinski T."/>
            <person name="Misztal P."/>
            <person name="Wu S."/>
            <person name="Desiro A."/>
            <person name="Vande Pol N."/>
            <person name="Du Z.-Y."/>
            <person name="Zienkiewicz A."/>
            <person name="Zienkiewicz K."/>
            <person name="Morin E."/>
            <person name="Tisserant E."/>
            <person name="Splivallo R."/>
            <person name="Hainaut M."/>
            <person name="Henrissat B."/>
            <person name="Ohm R."/>
            <person name="Kuo A."/>
            <person name="Yan J."/>
            <person name="Lipzen A."/>
            <person name="Nolan M."/>
            <person name="Labutti K."/>
            <person name="Barry K."/>
            <person name="Goldstein A."/>
            <person name="Labbe J."/>
            <person name="Schadt C."/>
            <person name="Tuskan G."/>
            <person name="Grigoriev I."/>
            <person name="Martin F."/>
            <person name="Vilgalys R."/>
            <person name="Bonito G."/>
        </authorList>
    </citation>
    <scope>NUCLEOTIDE SEQUENCE [LARGE SCALE GENOMIC DNA]</scope>
    <source>
        <strain evidence="7 8">AG-77</strain>
    </source>
</reference>
<evidence type="ECO:0000256" key="5">
    <source>
        <dbReference type="SAM" id="MobiDB-lite"/>
    </source>
</evidence>
<dbReference type="PANTHER" id="PTHR33572:SF3">
    <property type="entry name" value="VELVET COMPLEX SUBUNIT B"/>
    <property type="match status" value="1"/>
</dbReference>
<dbReference type="InterPro" id="IPR038491">
    <property type="entry name" value="Velvet_dom_sf"/>
</dbReference>
<feature type="region of interest" description="Disordered" evidence="5">
    <location>
        <begin position="173"/>
        <end position="240"/>
    </location>
</feature>
<dbReference type="InterPro" id="IPR037525">
    <property type="entry name" value="Velvet_dom"/>
</dbReference>
<protein>
    <recommendedName>
        <fullName evidence="6">Velvet domain-containing protein</fullName>
    </recommendedName>
</protein>
<evidence type="ECO:0000256" key="4">
    <source>
        <dbReference type="ARBA" id="ARBA00023242"/>
    </source>
</evidence>
<feature type="compositionally biased region" description="Polar residues" evidence="5">
    <location>
        <begin position="174"/>
        <end position="187"/>
    </location>
</feature>
<feature type="region of interest" description="Disordered" evidence="5">
    <location>
        <begin position="135"/>
        <end position="156"/>
    </location>
</feature>
<proteinExistence type="predicted"/>
<sequence>MGKSEPMFPQHPTLRDDDDLDIDPDELVYSLEIVQQPLRARMCGFGNKDRRNITPAPVLKLIARLPDGRIVPASHLGKQSFVVTADLWLEDEVTDRNLVLVSSIPSSRTAAYTQQQHAAQSQESQQVIDHLDIQQQSTARAAGTNEGGDGAGPGAAGCIITTTTTAAPVSITTLSEATQRDPNTVVDSSGPSTPTSVSSTSSTSPPKSLPRAIRTPSKVSRARGNKPYAQQVEDDKGMGLSHYNDKDADIDEEEQNGDIDMDDDAAAYHSDDARYVDNDLHELKELERKASETGRTELSTRNLVGQIAVCGQIAPGLNEDTTHIWFAFSILSIRTEGFFKIRFCLSDLQRIPEGGKSTTICEVFSNTIHVQTPKRFEGTCDNNDIAIHLNRNSIKIPARKDEKKLNKARKNSMM</sequence>
<feature type="compositionally biased region" description="Low complexity" evidence="5">
    <location>
        <begin position="188"/>
        <end position="206"/>
    </location>
</feature>
<dbReference type="Gene3D" id="2.60.40.3960">
    <property type="entry name" value="Velvet domain"/>
    <property type="match status" value="2"/>
</dbReference>
<dbReference type="AlphaFoldDB" id="A0A197KKD9"/>
<dbReference type="OrthoDB" id="5599552at2759"/>
<keyword evidence="8" id="KW-1185">Reference proteome</keyword>
<accession>A0A197KKD9</accession>
<organism evidence="7 8">
    <name type="scientific">Linnemannia elongata AG-77</name>
    <dbReference type="NCBI Taxonomy" id="1314771"/>
    <lineage>
        <taxon>Eukaryota</taxon>
        <taxon>Fungi</taxon>
        <taxon>Fungi incertae sedis</taxon>
        <taxon>Mucoromycota</taxon>
        <taxon>Mortierellomycotina</taxon>
        <taxon>Mortierellomycetes</taxon>
        <taxon>Mortierellales</taxon>
        <taxon>Mortierellaceae</taxon>
        <taxon>Linnemannia</taxon>
    </lineage>
</organism>
<keyword evidence="3" id="KW-0804">Transcription</keyword>
<dbReference type="GO" id="GO:0005634">
    <property type="term" value="C:nucleus"/>
    <property type="evidence" value="ECO:0007669"/>
    <property type="project" value="UniProtKB-SubCell"/>
</dbReference>
<keyword evidence="4" id="KW-0539">Nucleus</keyword>
<evidence type="ECO:0000313" key="8">
    <source>
        <dbReference type="Proteomes" id="UP000078512"/>
    </source>
</evidence>
<evidence type="ECO:0000259" key="6">
    <source>
        <dbReference type="PROSITE" id="PS51821"/>
    </source>
</evidence>
<dbReference type="EMBL" id="KV442011">
    <property type="protein sequence ID" value="OAQ36704.1"/>
    <property type="molecule type" value="Genomic_DNA"/>
</dbReference>
<dbReference type="STRING" id="1314771.A0A197KKD9"/>
<evidence type="ECO:0000313" key="7">
    <source>
        <dbReference type="EMBL" id="OAQ36704.1"/>
    </source>
</evidence>
<evidence type="ECO:0000256" key="3">
    <source>
        <dbReference type="ARBA" id="ARBA00023163"/>
    </source>
</evidence>
<feature type="domain" description="Velvet" evidence="6">
    <location>
        <begin position="24"/>
        <end position="399"/>
    </location>
</feature>
<feature type="compositionally biased region" description="Gly residues" evidence="5">
    <location>
        <begin position="145"/>
        <end position="155"/>
    </location>
</feature>
<evidence type="ECO:0000256" key="2">
    <source>
        <dbReference type="ARBA" id="ARBA00023015"/>
    </source>
</evidence>
<comment type="subcellular location">
    <subcellularLocation>
        <location evidence="1">Nucleus</location>
    </subcellularLocation>
</comment>
<gene>
    <name evidence="7" type="ORF">K457DRAFT_150868</name>
</gene>
<dbReference type="Proteomes" id="UP000078512">
    <property type="component" value="Unassembled WGS sequence"/>
</dbReference>